<reference evidence="1" key="4">
    <citation type="submission" date="2019-03" db="UniProtKB">
        <authorList>
            <consortium name="EnsemblPlants"/>
        </authorList>
    </citation>
    <scope>IDENTIFICATION</scope>
</reference>
<reference evidence="1" key="5">
    <citation type="journal article" date="2021" name="G3 (Bethesda)">
        <title>Aegilops tauschii genome assembly Aet v5.0 features greater sequence contiguity and improved annotation.</title>
        <authorList>
            <person name="Wang L."/>
            <person name="Zhu T."/>
            <person name="Rodriguez J.C."/>
            <person name="Deal K.R."/>
            <person name="Dubcovsky J."/>
            <person name="McGuire P.E."/>
            <person name="Lux T."/>
            <person name="Spannagl M."/>
            <person name="Mayer K.F.X."/>
            <person name="Baldrich P."/>
            <person name="Meyers B.C."/>
            <person name="Huo N."/>
            <person name="Gu Y.Q."/>
            <person name="Zhou H."/>
            <person name="Devos K.M."/>
            <person name="Bennetzen J.L."/>
            <person name="Unver T."/>
            <person name="Budak H."/>
            <person name="Gulick P.J."/>
            <person name="Galiba G."/>
            <person name="Kalapos B."/>
            <person name="Nelson D.R."/>
            <person name="Li P."/>
            <person name="You F.M."/>
            <person name="Luo M.C."/>
            <person name="Dvorak J."/>
        </authorList>
    </citation>
    <scope>NUCLEOTIDE SEQUENCE [LARGE SCALE GENOMIC DNA]</scope>
    <source>
        <strain evidence="1">cv. AL8/78</strain>
    </source>
</reference>
<dbReference type="EnsemblPlants" id="AET1Gv20064800.48">
    <property type="protein sequence ID" value="AET1Gv20064800.48"/>
    <property type="gene ID" value="AET1Gv20064800"/>
</dbReference>
<reference evidence="2" key="1">
    <citation type="journal article" date="2014" name="Science">
        <title>Ancient hybridizations among the ancestral genomes of bread wheat.</title>
        <authorList>
            <consortium name="International Wheat Genome Sequencing Consortium,"/>
            <person name="Marcussen T."/>
            <person name="Sandve S.R."/>
            <person name="Heier L."/>
            <person name="Spannagl M."/>
            <person name="Pfeifer M."/>
            <person name="Jakobsen K.S."/>
            <person name="Wulff B.B."/>
            <person name="Steuernagel B."/>
            <person name="Mayer K.F."/>
            <person name="Olsen O.A."/>
        </authorList>
    </citation>
    <scope>NUCLEOTIDE SEQUENCE [LARGE SCALE GENOMIC DNA]</scope>
    <source>
        <strain evidence="2">cv. AL8/78</strain>
    </source>
</reference>
<dbReference type="AlphaFoldDB" id="A0A452XMI8"/>
<evidence type="ECO:0000313" key="2">
    <source>
        <dbReference type="Proteomes" id="UP000015105"/>
    </source>
</evidence>
<sequence length="99" mass="11397">MRRMTISNRGPSLKTECYIQNGSVHVHRLPHTQSVLSLFHSSFLFLHPRSCLYSSLDVRCRDYVYSMAPLLLLDAPCSVLVHKPQTEADPCTEFIWLFS</sequence>
<dbReference type="Gramene" id="AET1Gv20064800.48">
    <property type="protein sequence ID" value="AET1Gv20064800.48"/>
    <property type="gene ID" value="AET1Gv20064800"/>
</dbReference>
<reference evidence="1" key="3">
    <citation type="journal article" date="2017" name="Nature">
        <title>Genome sequence of the progenitor of the wheat D genome Aegilops tauschii.</title>
        <authorList>
            <person name="Luo M.C."/>
            <person name="Gu Y.Q."/>
            <person name="Puiu D."/>
            <person name="Wang H."/>
            <person name="Twardziok S.O."/>
            <person name="Deal K.R."/>
            <person name="Huo N."/>
            <person name="Zhu T."/>
            <person name="Wang L."/>
            <person name="Wang Y."/>
            <person name="McGuire P.E."/>
            <person name="Liu S."/>
            <person name="Long H."/>
            <person name="Ramasamy R.K."/>
            <person name="Rodriguez J.C."/>
            <person name="Van S.L."/>
            <person name="Yuan L."/>
            <person name="Wang Z."/>
            <person name="Xia Z."/>
            <person name="Xiao L."/>
            <person name="Anderson O.D."/>
            <person name="Ouyang S."/>
            <person name="Liang Y."/>
            <person name="Zimin A.V."/>
            <person name="Pertea G."/>
            <person name="Qi P."/>
            <person name="Bennetzen J.L."/>
            <person name="Dai X."/>
            <person name="Dawson M.W."/>
            <person name="Muller H.G."/>
            <person name="Kugler K."/>
            <person name="Rivarola-Duarte L."/>
            <person name="Spannagl M."/>
            <person name="Mayer K.F.X."/>
            <person name="Lu F.H."/>
            <person name="Bevan M.W."/>
            <person name="Leroy P."/>
            <person name="Li P."/>
            <person name="You F.M."/>
            <person name="Sun Q."/>
            <person name="Liu Z."/>
            <person name="Lyons E."/>
            <person name="Wicker T."/>
            <person name="Salzberg S.L."/>
            <person name="Devos K.M."/>
            <person name="Dvorak J."/>
        </authorList>
    </citation>
    <scope>NUCLEOTIDE SEQUENCE [LARGE SCALE GENOMIC DNA]</scope>
    <source>
        <strain evidence="1">cv. AL8/78</strain>
    </source>
</reference>
<keyword evidence="2" id="KW-1185">Reference proteome</keyword>
<organism evidence="1 2">
    <name type="scientific">Aegilops tauschii subsp. strangulata</name>
    <name type="common">Goatgrass</name>
    <dbReference type="NCBI Taxonomy" id="200361"/>
    <lineage>
        <taxon>Eukaryota</taxon>
        <taxon>Viridiplantae</taxon>
        <taxon>Streptophyta</taxon>
        <taxon>Embryophyta</taxon>
        <taxon>Tracheophyta</taxon>
        <taxon>Spermatophyta</taxon>
        <taxon>Magnoliopsida</taxon>
        <taxon>Liliopsida</taxon>
        <taxon>Poales</taxon>
        <taxon>Poaceae</taxon>
        <taxon>BOP clade</taxon>
        <taxon>Pooideae</taxon>
        <taxon>Triticodae</taxon>
        <taxon>Triticeae</taxon>
        <taxon>Triticinae</taxon>
        <taxon>Aegilops</taxon>
    </lineage>
</organism>
<evidence type="ECO:0000313" key="1">
    <source>
        <dbReference type="EnsemblPlants" id="AET1Gv20064800.48"/>
    </source>
</evidence>
<proteinExistence type="predicted"/>
<name>A0A452XMI8_AEGTS</name>
<accession>A0A452XMI8</accession>
<protein>
    <submittedName>
        <fullName evidence="1">Uncharacterized protein</fullName>
    </submittedName>
</protein>
<reference evidence="2" key="2">
    <citation type="journal article" date="2017" name="Nat. Plants">
        <title>The Aegilops tauschii genome reveals multiple impacts of transposons.</title>
        <authorList>
            <person name="Zhao G."/>
            <person name="Zou C."/>
            <person name="Li K."/>
            <person name="Wang K."/>
            <person name="Li T."/>
            <person name="Gao L."/>
            <person name="Zhang X."/>
            <person name="Wang H."/>
            <person name="Yang Z."/>
            <person name="Liu X."/>
            <person name="Jiang W."/>
            <person name="Mao L."/>
            <person name="Kong X."/>
            <person name="Jiao Y."/>
            <person name="Jia J."/>
        </authorList>
    </citation>
    <scope>NUCLEOTIDE SEQUENCE [LARGE SCALE GENOMIC DNA]</scope>
    <source>
        <strain evidence="2">cv. AL8/78</strain>
    </source>
</reference>
<dbReference type="Proteomes" id="UP000015105">
    <property type="component" value="Chromosome 1D"/>
</dbReference>